<organism evidence="9 10">
    <name type="scientific">Microbaculum marinisediminis</name>
    <dbReference type="NCBI Taxonomy" id="2931392"/>
    <lineage>
        <taxon>Bacteria</taxon>
        <taxon>Pseudomonadati</taxon>
        <taxon>Pseudomonadota</taxon>
        <taxon>Alphaproteobacteria</taxon>
        <taxon>Hyphomicrobiales</taxon>
        <taxon>Tepidamorphaceae</taxon>
        <taxon>Microbaculum</taxon>
    </lineage>
</organism>
<dbReference type="PANTHER" id="PTHR40074">
    <property type="entry name" value="O-ACETYLTRANSFERASE WECH"/>
    <property type="match status" value="1"/>
</dbReference>
<feature type="transmembrane region" description="Helical" evidence="7">
    <location>
        <begin position="208"/>
        <end position="230"/>
    </location>
</feature>
<accession>A0AAW5R0Q2</accession>
<keyword evidence="9" id="KW-0808">Transferase</keyword>
<evidence type="ECO:0000259" key="8">
    <source>
        <dbReference type="Pfam" id="PF01757"/>
    </source>
</evidence>
<keyword evidence="9" id="KW-0012">Acyltransferase</keyword>
<dbReference type="GO" id="GO:0005886">
    <property type="term" value="C:plasma membrane"/>
    <property type="evidence" value="ECO:0007669"/>
    <property type="project" value="UniProtKB-SubCell"/>
</dbReference>
<dbReference type="Pfam" id="PF01757">
    <property type="entry name" value="Acyl_transf_3"/>
    <property type="match status" value="1"/>
</dbReference>
<feature type="transmembrane region" description="Helical" evidence="7">
    <location>
        <begin position="97"/>
        <end position="116"/>
    </location>
</feature>
<protein>
    <submittedName>
        <fullName evidence="9">Acyltransferase family protein</fullName>
    </submittedName>
</protein>
<reference evidence="9 10" key="1">
    <citation type="submission" date="2022-04" db="EMBL/GenBank/DDBJ databases">
        <authorList>
            <person name="Ye Y.-Q."/>
            <person name="Du Z.-J."/>
        </authorList>
    </citation>
    <scope>NUCLEOTIDE SEQUENCE [LARGE SCALE GENOMIC DNA]</scope>
    <source>
        <strain evidence="9 10">A6E488</strain>
    </source>
</reference>
<keyword evidence="5 7" id="KW-1133">Transmembrane helix</keyword>
<dbReference type="EMBL" id="JALIDZ010000007">
    <property type="protein sequence ID" value="MCT8973389.1"/>
    <property type="molecule type" value="Genomic_DNA"/>
</dbReference>
<evidence type="ECO:0000256" key="4">
    <source>
        <dbReference type="ARBA" id="ARBA00022692"/>
    </source>
</evidence>
<dbReference type="GO" id="GO:0016413">
    <property type="term" value="F:O-acetyltransferase activity"/>
    <property type="evidence" value="ECO:0007669"/>
    <property type="project" value="TreeGrafter"/>
</dbReference>
<evidence type="ECO:0000256" key="2">
    <source>
        <dbReference type="ARBA" id="ARBA00007400"/>
    </source>
</evidence>
<evidence type="ECO:0000256" key="6">
    <source>
        <dbReference type="ARBA" id="ARBA00023136"/>
    </source>
</evidence>
<dbReference type="AlphaFoldDB" id="A0AAW5R0Q2"/>
<dbReference type="InterPro" id="IPR002656">
    <property type="entry name" value="Acyl_transf_3_dom"/>
</dbReference>
<evidence type="ECO:0000256" key="3">
    <source>
        <dbReference type="ARBA" id="ARBA00022475"/>
    </source>
</evidence>
<comment type="similarity">
    <text evidence="2">Belongs to the acyltransferase 3 family.</text>
</comment>
<dbReference type="PANTHER" id="PTHR40074:SF4">
    <property type="entry name" value="INNER MEMBRANE PROTEIN YCFT"/>
    <property type="match status" value="1"/>
</dbReference>
<feature type="transmembrane region" description="Helical" evidence="7">
    <location>
        <begin position="154"/>
        <end position="172"/>
    </location>
</feature>
<keyword evidence="3" id="KW-1003">Cell membrane</keyword>
<keyword evidence="4 7" id="KW-0812">Transmembrane</keyword>
<keyword evidence="6 7" id="KW-0472">Membrane</keyword>
<keyword evidence="10" id="KW-1185">Reference proteome</keyword>
<evidence type="ECO:0000256" key="5">
    <source>
        <dbReference type="ARBA" id="ARBA00022989"/>
    </source>
</evidence>
<feature type="transmembrane region" description="Helical" evidence="7">
    <location>
        <begin position="179"/>
        <end position="196"/>
    </location>
</feature>
<name>A0AAW5R0Q2_9HYPH</name>
<feature type="transmembrane region" description="Helical" evidence="7">
    <location>
        <begin position="270"/>
        <end position="290"/>
    </location>
</feature>
<evidence type="ECO:0000313" key="9">
    <source>
        <dbReference type="EMBL" id="MCT8973389.1"/>
    </source>
</evidence>
<feature type="domain" description="Acyltransferase 3" evidence="8">
    <location>
        <begin position="1"/>
        <end position="288"/>
    </location>
</feature>
<evidence type="ECO:0000256" key="1">
    <source>
        <dbReference type="ARBA" id="ARBA00004651"/>
    </source>
</evidence>
<feature type="transmembrane region" description="Helical" evidence="7">
    <location>
        <begin position="60"/>
        <end position="77"/>
    </location>
</feature>
<gene>
    <name evidence="9" type="ORF">MUB46_16125</name>
</gene>
<sequence length="318" mass="34936">MVVMMHSTLGVEKAAGAEGWLHPLVEFAKPFRMPDFFLIAGLFLARRIDRPWGEYLDRKVLHFVYFYILWMGIQTVLKTGLAGDGFAAMPRDFLYGLIQPYGTLWFIYLLPVFFVVTKLLRPVPPVVVLVAGAALQVAQVHTGSVIVDEFASRFVFFYAGYALAPAIFAFAAKVQEMRQVALGALILWALVNGSLVEAGLADARFVSLGLAVLGAMAVVSVSALLAASLAAVPLRYCGENSIVIYLAFFLPMAVTRIVLLKLGIVPDIGTMSLIVTSAAIVGPLVMFWIVRGTWFGFLFERPAWARYEPTRRLAHAAE</sequence>
<comment type="caution">
    <text evidence="9">The sequence shown here is derived from an EMBL/GenBank/DDBJ whole genome shotgun (WGS) entry which is preliminary data.</text>
</comment>
<feature type="transmembrane region" description="Helical" evidence="7">
    <location>
        <begin position="242"/>
        <end position="264"/>
    </location>
</feature>
<feature type="transmembrane region" description="Helical" evidence="7">
    <location>
        <begin position="123"/>
        <end position="142"/>
    </location>
</feature>
<dbReference type="Proteomes" id="UP001320898">
    <property type="component" value="Unassembled WGS sequence"/>
</dbReference>
<evidence type="ECO:0000313" key="10">
    <source>
        <dbReference type="Proteomes" id="UP001320898"/>
    </source>
</evidence>
<evidence type="ECO:0000256" key="7">
    <source>
        <dbReference type="SAM" id="Phobius"/>
    </source>
</evidence>
<proteinExistence type="inferred from homology"/>
<comment type="subcellular location">
    <subcellularLocation>
        <location evidence="1">Cell membrane</location>
        <topology evidence="1">Multi-pass membrane protein</topology>
    </subcellularLocation>
</comment>
<dbReference type="GO" id="GO:0009246">
    <property type="term" value="P:enterobacterial common antigen biosynthetic process"/>
    <property type="evidence" value="ECO:0007669"/>
    <property type="project" value="TreeGrafter"/>
</dbReference>